<protein>
    <submittedName>
        <fullName evidence="1">Uncharacterized protein</fullName>
    </submittedName>
</protein>
<dbReference type="Proteomes" id="UP001233999">
    <property type="component" value="Unassembled WGS sequence"/>
</dbReference>
<feature type="non-terminal residue" evidence="1">
    <location>
        <position position="197"/>
    </location>
</feature>
<proteinExistence type="predicted"/>
<name>A0AAD7ZPB9_DIPPU</name>
<reference evidence="1" key="1">
    <citation type="journal article" date="2023" name="IScience">
        <title>Live-bearing cockroach genome reveals convergent evolutionary mechanisms linked to viviparity in insects and beyond.</title>
        <authorList>
            <person name="Fouks B."/>
            <person name="Harrison M.C."/>
            <person name="Mikhailova A.A."/>
            <person name="Marchal E."/>
            <person name="English S."/>
            <person name="Carruthers M."/>
            <person name="Jennings E.C."/>
            <person name="Chiamaka E.L."/>
            <person name="Frigard R.A."/>
            <person name="Pippel M."/>
            <person name="Attardo G.M."/>
            <person name="Benoit J.B."/>
            <person name="Bornberg-Bauer E."/>
            <person name="Tobe S.S."/>
        </authorList>
    </citation>
    <scope>NUCLEOTIDE SEQUENCE</scope>
    <source>
        <strain evidence="1">Stay&amp;Tobe</strain>
    </source>
</reference>
<dbReference type="AlphaFoldDB" id="A0AAD7ZPB9"/>
<feature type="non-terminal residue" evidence="1">
    <location>
        <position position="1"/>
    </location>
</feature>
<accession>A0AAD7ZPB9</accession>
<comment type="caution">
    <text evidence="1">The sequence shown here is derived from an EMBL/GenBank/DDBJ whole genome shotgun (WGS) entry which is preliminary data.</text>
</comment>
<evidence type="ECO:0000313" key="1">
    <source>
        <dbReference type="EMBL" id="KAJ9584439.1"/>
    </source>
</evidence>
<reference evidence="1" key="2">
    <citation type="submission" date="2023-05" db="EMBL/GenBank/DDBJ databases">
        <authorList>
            <person name="Fouks B."/>
        </authorList>
    </citation>
    <scope>NUCLEOTIDE SEQUENCE</scope>
    <source>
        <strain evidence="1">Stay&amp;Tobe</strain>
        <tissue evidence="1">Testes</tissue>
    </source>
</reference>
<sequence>VPIFFKIPIFFTFFPRESGRMLSDILPSSSTGGSRYFSSTSRGSRGKFGGTFSPLLPLEDPDIFQVQPSVVGENLSGKICRRECCRMFYPLLPLEDPDIFQVLPSEVGENLVGRFLLFSHWSTPILFKFFPRERGKYVVQNLFFPRESGKILDPHIFQFSPRESGRILWEVFSSSPTEGSRYFSSSSLGSRGKLDIF</sequence>
<dbReference type="EMBL" id="JASPKZ010007407">
    <property type="protein sequence ID" value="KAJ9584439.1"/>
    <property type="molecule type" value="Genomic_DNA"/>
</dbReference>
<organism evidence="1 2">
    <name type="scientific">Diploptera punctata</name>
    <name type="common">Pacific beetle cockroach</name>
    <dbReference type="NCBI Taxonomy" id="6984"/>
    <lineage>
        <taxon>Eukaryota</taxon>
        <taxon>Metazoa</taxon>
        <taxon>Ecdysozoa</taxon>
        <taxon>Arthropoda</taxon>
        <taxon>Hexapoda</taxon>
        <taxon>Insecta</taxon>
        <taxon>Pterygota</taxon>
        <taxon>Neoptera</taxon>
        <taxon>Polyneoptera</taxon>
        <taxon>Dictyoptera</taxon>
        <taxon>Blattodea</taxon>
        <taxon>Blaberoidea</taxon>
        <taxon>Blaberidae</taxon>
        <taxon>Diplopterinae</taxon>
        <taxon>Diploptera</taxon>
    </lineage>
</organism>
<keyword evidence="2" id="KW-1185">Reference proteome</keyword>
<gene>
    <name evidence="1" type="ORF">L9F63_021214</name>
</gene>
<evidence type="ECO:0000313" key="2">
    <source>
        <dbReference type="Proteomes" id="UP001233999"/>
    </source>
</evidence>